<dbReference type="AlphaFoldDB" id="A0A178CBQ2"/>
<comment type="caution">
    <text evidence="4">The sequence shown here is derived from an EMBL/GenBank/DDBJ whole genome shotgun (WGS) entry which is preliminary data.</text>
</comment>
<feature type="chain" id="PRO_5008083487" description="NTF2-like domain-containing protein" evidence="2">
    <location>
        <begin position="18"/>
        <end position="230"/>
    </location>
</feature>
<keyword evidence="5" id="KW-1185">Reference proteome</keyword>
<accession>A0A178CBQ2</accession>
<feature type="compositionally biased region" description="Gly residues" evidence="1">
    <location>
        <begin position="18"/>
        <end position="47"/>
    </location>
</feature>
<dbReference type="OrthoDB" id="5596743at2759"/>
<feature type="signal peptide" evidence="2">
    <location>
        <begin position="1"/>
        <end position="17"/>
    </location>
</feature>
<dbReference type="GeneID" id="34593446"/>
<feature type="domain" description="NTF2-like" evidence="3">
    <location>
        <begin position="83"/>
        <end position="221"/>
    </location>
</feature>
<gene>
    <name evidence="4" type="ORF">AYO20_10054</name>
</gene>
<dbReference type="Pfam" id="PF26534">
    <property type="entry name" value="NTF2_7"/>
    <property type="match status" value="1"/>
</dbReference>
<reference evidence="4 5" key="1">
    <citation type="submission" date="2016-03" db="EMBL/GenBank/DDBJ databases">
        <title>The draft genome sequence of Fonsecaea nubica causative agent of cutaneous subcutaneous infection in human host.</title>
        <authorList>
            <person name="Costa F."/>
            <person name="Sybren D.H."/>
            <person name="Raittz R.T."/>
            <person name="Weiss V.A."/>
            <person name="Leao A.C."/>
            <person name="Gomes R."/>
            <person name="De Souza E.M."/>
            <person name="Pedrosa F.O."/>
            <person name="Steffens M.B."/>
            <person name="Bombassaro A."/>
            <person name="Tadra-Sfeir M.Z."/>
            <person name="Moreno L.F."/>
            <person name="Najafzadeh M.J."/>
            <person name="Felipe M.S."/>
            <person name="Teixeira M."/>
            <person name="Sun J."/>
            <person name="Xi L."/>
            <person name="Castro M.A."/>
            <person name="Vicente V.A."/>
        </authorList>
    </citation>
    <scope>NUCLEOTIDE SEQUENCE [LARGE SCALE GENOMIC DNA]</scope>
    <source>
        <strain evidence="4 5">CBS 269.64</strain>
    </source>
</reference>
<evidence type="ECO:0000256" key="1">
    <source>
        <dbReference type="SAM" id="MobiDB-lite"/>
    </source>
</evidence>
<evidence type="ECO:0000259" key="3">
    <source>
        <dbReference type="Pfam" id="PF26534"/>
    </source>
</evidence>
<proteinExistence type="predicted"/>
<dbReference type="InterPro" id="IPR058645">
    <property type="entry name" value="NTF2-like_dom_7"/>
</dbReference>
<protein>
    <recommendedName>
        <fullName evidence="3">NTF2-like domain-containing protein</fullName>
    </recommendedName>
</protein>
<keyword evidence="2" id="KW-0732">Signal</keyword>
<dbReference type="EMBL" id="LVCJ01000102">
    <property type="protein sequence ID" value="OAL26485.1"/>
    <property type="molecule type" value="Genomic_DNA"/>
</dbReference>
<evidence type="ECO:0000313" key="5">
    <source>
        <dbReference type="Proteomes" id="UP000185904"/>
    </source>
</evidence>
<feature type="region of interest" description="Disordered" evidence="1">
    <location>
        <begin position="16"/>
        <end position="82"/>
    </location>
</feature>
<dbReference type="RefSeq" id="XP_022495674.1">
    <property type="nucleotide sequence ID" value="XM_022648317.1"/>
</dbReference>
<dbReference type="Proteomes" id="UP000185904">
    <property type="component" value="Unassembled WGS sequence"/>
</dbReference>
<organism evidence="4 5">
    <name type="scientific">Fonsecaea nubica</name>
    <dbReference type="NCBI Taxonomy" id="856822"/>
    <lineage>
        <taxon>Eukaryota</taxon>
        <taxon>Fungi</taxon>
        <taxon>Dikarya</taxon>
        <taxon>Ascomycota</taxon>
        <taxon>Pezizomycotina</taxon>
        <taxon>Eurotiomycetes</taxon>
        <taxon>Chaetothyriomycetidae</taxon>
        <taxon>Chaetothyriales</taxon>
        <taxon>Herpotrichiellaceae</taxon>
        <taxon>Fonsecaea</taxon>
    </lineage>
</organism>
<sequence>MRFTDIAVLSLAATVLGQGPGQGPRGDGPNGVGRPGPGPEQGPGGQGPRHHPRANLRRFVPGRGRNTQGNPPLNPGSGTGSSHCLNDADVDVLVKGYTYLLQYPGGDDFNATANAILSDKFEVWSDSINTLGQRDFSSAAYPSLEAFIASQAVTPPLPTVETLSTAYTCDQIFWRWNAYGIGSDYMRVHGFIEFDVDVSKVQIDTVYSEFNTAAFWVDLGNPECQVAARK</sequence>
<name>A0A178CBQ2_9EURO</name>
<evidence type="ECO:0000313" key="4">
    <source>
        <dbReference type="EMBL" id="OAL26485.1"/>
    </source>
</evidence>
<evidence type="ECO:0000256" key="2">
    <source>
        <dbReference type="SAM" id="SignalP"/>
    </source>
</evidence>